<dbReference type="Proteomes" id="UP000286501">
    <property type="component" value="Unassembled WGS sequence"/>
</dbReference>
<comment type="caution">
    <text evidence="2">The sequence shown here is derived from an EMBL/GenBank/DDBJ whole genome shotgun (WGS) entry which is preliminary data.</text>
</comment>
<gene>
    <name evidence="2" type="ORF">DW250_09930</name>
</gene>
<evidence type="ECO:0000256" key="1">
    <source>
        <dbReference type="SAM" id="MobiDB-lite"/>
    </source>
</evidence>
<organism evidence="2 3">
    <name type="scientific">Segatella copri</name>
    <dbReference type="NCBI Taxonomy" id="165179"/>
    <lineage>
        <taxon>Bacteria</taxon>
        <taxon>Pseudomonadati</taxon>
        <taxon>Bacteroidota</taxon>
        <taxon>Bacteroidia</taxon>
        <taxon>Bacteroidales</taxon>
        <taxon>Prevotellaceae</taxon>
        <taxon>Segatella</taxon>
    </lineage>
</organism>
<feature type="compositionally biased region" description="Basic and acidic residues" evidence="1">
    <location>
        <begin position="24"/>
        <end position="33"/>
    </location>
</feature>
<reference evidence="2 3" key="1">
    <citation type="submission" date="2018-08" db="EMBL/GenBank/DDBJ databases">
        <title>A genome reference for cultivated species of the human gut microbiota.</title>
        <authorList>
            <person name="Zou Y."/>
            <person name="Xue W."/>
            <person name="Luo G."/>
        </authorList>
    </citation>
    <scope>NUCLEOTIDE SEQUENCE [LARGE SCALE GENOMIC DNA]</scope>
    <source>
        <strain evidence="2 3">AM22-1</strain>
    </source>
</reference>
<sequence>MSVTTWGKPSIYVRDLSAATNNWKKLDTPKEDTTQLNPTKGDTTEAKEEGGGIVDSKTTKSTYELVYQEFIKKGLPQPFPTIDGLIEGNYAIAVQPEDAENPGCYIGNSTVSVEESYSSADGALMQYTHKALVPEGDEVAKTTNKKGETVYCQFRWRIITAKKAKGKTDEYVLTFKHPAGATDTTTEITVPTNGQTDGDV</sequence>
<dbReference type="EMBL" id="QRIN01000040">
    <property type="protein sequence ID" value="RHG64761.1"/>
    <property type="molecule type" value="Genomic_DNA"/>
</dbReference>
<evidence type="ECO:0008006" key="4">
    <source>
        <dbReference type="Google" id="ProtNLM"/>
    </source>
</evidence>
<protein>
    <recommendedName>
        <fullName evidence="4">Phage tail protein</fullName>
    </recommendedName>
</protein>
<dbReference type="AlphaFoldDB" id="A0A3R6DZ49"/>
<proteinExistence type="predicted"/>
<accession>A0A3R6DZ49</accession>
<dbReference type="RefSeq" id="WP_118201097.1">
    <property type="nucleotide sequence ID" value="NZ_QRIE01000005.1"/>
</dbReference>
<name>A0A3R6DZ49_9BACT</name>
<feature type="region of interest" description="Disordered" evidence="1">
    <location>
        <begin position="24"/>
        <end position="55"/>
    </location>
</feature>
<evidence type="ECO:0000313" key="2">
    <source>
        <dbReference type="EMBL" id="RHG64761.1"/>
    </source>
</evidence>
<evidence type="ECO:0000313" key="3">
    <source>
        <dbReference type="Proteomes" id="UP000286501"/>
    </source>
</evidence>